<evidence type="ECO:0000313" key="1">
    <source>
        <dbReference type="EMBL" id="AEY60025.1"/>
    </source>
</evidence>
<dbReference type="EMBL" id="JR045667">
    <property type="protein sequence ID" value="AEY60025.1"/>
    <property type="molecule type" value="mRNA"/>
</dbReference>
<proteinExistence type="evidence at transcript level"/>
<dbReference type="AlphaFoldDB" id="V9IG21"/>
<accession>V9IG21</accession>
<protein>
    <submittedName>
        <fullName evidence="1">Uncharacterized protein</fullName>
    </submittedName>
</protein>
<reference evidence="1" key="1">
    <citation type="submission" date="2011-11" db="EMBL/GenBank/DDBJ databases">
        <title>Decoding the brain transcriptome of the Eastern honeybee (Apis cerana) based on pyrosequencing.</title>
        <authorList>
            <person name="Sun L."/>
            <person name="Zheng H."/>
            <person name="Wang Y."/>
            <person name="Xie X."/>
            <person name="Zhu Y."/>
            <person name="Gu W."/>
            <person name="Wang S."/>
        </authorList>
    </citation>
    <scope>NUCLEOTIDE SEQUENCE</scope>
    <source>
        <tissue evidence="1">Brain</tissue>
    </source>
</reference>
<organism evidence="1">
    <name type="scientific">Apis cerana</name>
    <name type="common">Indian honeybee</name>
    <dbReference type="NCBI Taxonomy" id="7461"/>
    <lineage>
        <taxon>Eukaryota</taxon>
        <taxon>Metazoa</taxon>
        <taxon>Ecdysozoa</taxon>
        <taxon>Arthropoda</taxon>
        <taxon>Hexapoda</taxon>
        <taxon>Insecta</taxon>
        <taxon>Pterygota</taxon>
        <taxon>Neoptera</taxon>
        <taxon>Endopterygota</taxon>
        <taxon>Hymenoptera</taxon>
        <taxon>Apocrita</taxon>
        <taxon>Aculeata</taxon>
        <taxon>Apoidea</taxon>
        <taxon>Anthophila</taxon>
        <taxon>Apidae</taxon>
        <taxon>Apis</taxon>
    </lineage>
</organism>
<gene>
    <name evidence="1" type="ORF">ACCB06888</name>
</gene>
<sequence>MNLRDHINNTGEILVRQLRRKDYLITKCEKLCAIITAHLQARSPKRRKY</sequence>
<name>V9IG21_APICE</name>